<comment type="caution">
    <text evidence="1">The sequence shown here is derived from an EMBL/GenBank/DDBJ whole genome shotgun (WGS) entry which is preliminary data.</text>
</comment>
<organism evidence="1 2">
    <name type="scientific">Steinernema carpocapsae</name>
    <name type="common">Entomopathogenic nematode</name>
    <dbReference type="NCBI Taxonomy" id="34508"/>
    <lineage>
        <taxon>Eukaryota</taxon>
        <taxon>Metazoa</taxon>
        <taxon>Ecdysozoa</taxon>
        <taxon>Nematoda</taxon>
        <taxon>Chromadorea</taxon>
        <taxon>Rhabditida</taxon>
        <taxon>Tylenchina</taxon>
        <taxon>Panagrolaimomorpha</taxon>
        <taxon>Strongyloidoidea</taxon>
        <taxon>Steinernematidae</taxon>
        <taxon>Steinernema</taxon>
    </lineage>
</organism>
<dbReference type="GO" id="GO:0006355">
    <property type="term" value="P:regulation of DNA-templated transcription"/>
    <property type="evidence" value="ECO:0007669"/>
    <property type="project" value="InterPro"/>
</dbReference>
<reference evidence="1 2" key="2">
    <citation type="journal article" date="2019" name="G3 (Bethesda)">
        <title>Hybrid Assembly of the Genome of the Entomopathogenic Nematode Steinernema carpocapsae Identifies the X-Chromosome.</title>
        <authorList>
            <person name="Serra L."/>
            <person name="Macchietto M."/>
            <person name="Macias-Munoz A."/>
            <person name="McGill C.J."/>
            <person name="Rodriguez I.M."/>
            <person name="Rodriguez B."/>
            <person name="Murad R."/>
            <person name="Mortazavi A."/>
        </authorList>
    </citation>
    <scope>NUCLEOTIDE SEQUENCE [LARGE SCALE GENOMIC DNA]</scope>
    <source>
        <strain evidence="1 2">ALL</strain>
    </source>
</reference>
<dbReference type="GO" id="GO:0043189">
    <property type="term" value="C:H4/H2A histone acetyltransferase complex"/>
    <property type="evidence" value="ECO:0007669"/>
    <property type="project" value="InterPro"/>
</dbReference>
<reference evidence="1 2" key="1">
    <citation type="journal article" date="2015" name="Genome Biol.">
        <title>Comparative genomics of Steinernema reveals deeply conserved gene regulatory networks.</title>
        <authorList>
            <person name="Dillman A.R."/>
            <person name="Macchietto M."/>
            <person name="Porter C.F."/>
            <person name="Rogers A."/>
            <person name="Williams B."/>
            <person name="Antoshechkin I."/>
            <person name="Lee M.M."/>
            <person name="Goodwin Z."/>
            <person name="Lu X."/>
            <person name="Lewis E.E."/>
            <person name="Goodrich-Blair H."/>
            <person name="Stock S.P."/>
            <person name="Adams B.J."/>
            <person name="Sternberg P.W."/>
            <person name="Mortazavi A."/>
        </authorList>
    </citation>
    <scope>NUCLEOTIDE SEQUENCE [LARGE SCALE GENOMIC DNA]</scope>
    <source>
        <strain evidence="1 2">ALL</strain>
    </source>
</reference>
<dbReference type="GO" id="GO:0005634">
    <property type="term" value="C:nucleus"/>
    <property type="evidence" value="ECO:0007669"/>
    <property type="project" value="InterPro"/>
</dbReference>
<evidence type="ECO:0000313" key="2">
    <source>
        <dbReference type="Proteomes" id="UP000298663"/>
    </source>
</evidence>
<sequence>MSTQTAKLLGVKPERDPQFAVNERTITEQEFREQYMHPNLQIAAQINLPFEDIGWCDISETRLFKKCVFYKPAGQLRSLNMIVLVHEMHHISENDPMTDYRDELTPEDLKIYRERLRTGEAQRNPRTYTPAYKVRPNAMAIMNKLNEYWNMPLVHRRELAANDYFKQVDFELPPEIKKMKEHRIQRDEATQ</sequence>
<protein>
    <submittedName>
        <fullName evidence="1">Uncharacterized protein</fullName>
    </submittedName>
</protein>
<evidence type="ECO:0000313" key="1">
    <source>
        <dbReference type="EMBL" id="TKR79925.1"/>
    </source>
</evidence>
<gene>
    <name evidence="1" type="ORF">L596_014075</name>
</gene>
<dbReference type="EMBL" id="AZBU02000004">
    <property type="protein sequence ID" value="TKR79925.1"/>
    <property type="molecule type" value="Genomic_DNA"/>
</dbReference>
<dbReference type="STRING" id="34508.A0A4V6A2N5"/>
<dbReference type="AlphaFoldDB" id="A0A4V6A2N5"/>
<accession>A0A4V6A2N5</accession>
<dbReference type="InterPro" id="IPR012423">
    <property type="entry name" value="Eaf7/MRGBP"/>
</dbReference>
<dbReference type="OrthoDB" id="5595141at2759"/>
<dbReference type="Pfam" id="PF07904">
    <property type="entry name" value="Eaf7"/>
    <property type="match status" value="1"/>
</dbReference>
<proteinExistence type="predicted"/>
<keyword evidence="2" id="KW-1185">Reference proteome</keyword>
<dbReference type="Proteomes" id="UP000298663">
    <property type="component" value="Unassembled WGS sequence"/>
</dbReference>
<name>A0A4V6A2N5_STECR</name>